<protein>
    <submittedName>
        <fullName evidence="1">Uncharacterized protein</fullName>
    </submittedName>
</protein>
<gene>
    <name evidence="1" type="ORF">DFP76_105114</name>
</gene>
<accession>A0A366CZI1</accession>
<keyword evidence="2" id="KW-1185">Reference proteome</keyword>
<dbReference type="AlphaFoldDB" id="A0A366CZI1"/>
<dbReference type="EMBL" id="QNRF01000005">
    <property type="protein sequence ID" value="RBO82649.1"/>
    <property type="molecule type" value="Genomic_DNA"/>
</dbReference>
<evidence type="ECO:0000313" key="1">
    <source>
        <dbReference type="EMBL" id="RBO82649.1"/>
    </source>
</evidence>
<proteinExistence type="predicted"/>
<name>A0A366CZI1_9GAMM</name>
<comment type="caution">
    <text evidence="1">The sequence shown here is derived from an EMBL/GenBank/DDBJ whole genome shotgun (WGS) entry which is preliminary data.</text>
</comment>
<evidence type="ECO:0000313" key="2">
    <source>
        <dbReference type="Proteomes" id="UP000252086"/>
    </source>
</evidence>
<dbReference type="RefSeq" id="WP_181799837.1">
    <property type="nucleotide sequence ID" value="NZ_QNRF01000005.1"/>
</dbReference>
<dbReference type="Proteomes" id="UP000252086">
    <property type="component" value="Unassembled WGS sequence"/>
</dbReference>
<organism evidence="1 2">
    <name type="scientific">Marinomonas aquiplantarum</name>
    <dbReference type="NCBI Taxonomy" id="491951"/>
    <lineage>
        <taxon>Bacteria</taxon>
        <taxon>Pseudomonadati</taxon>
        <taxon>Pseudomonadota</taxon>
        <taxon>Gammaproteobacteria</taxon>
        <taxon>Oceanospirillales</taxon>
        <taxon>Oceanospirillaceae</taxon>
        <taxon>Marinomonas</taxon>
    </lineage>
</organism>
<reference evidence="1 2" key="1">
    <citation type="submission" date="2018-06" db="EMBL/GenBank/DDBJ databases">
        <title>Genomic Encyclopedia of Type Strains, Phase III (KMG-III): the genomes of soil and plant-associated and newly described type strains.</title>
        <authorList>
            <person name="Whitman W."/>
        </authorList>
    </citation>
    <scope>NUCLEOTIDE SEQUENCE [LARGE SCALE GENOMIC DNA]</scope>
    <source>
        <strain evidence="1 2">CECT 7732</strain>
    </source>
</reference>
<sequence>MRQTQKNRFKAASVSAVISERQSRALEFASARRMVDQDLGGVNVQKSN</sequence>